<dbReference type="EMBL" id="CAADFY010000177">
    <property type="protein sequence ID" value="VFK59489.1"/>
    <property type="molecule type" value="Genomic_DNA"/>
</dbReference>
<gene>
    <name evidence="2" type="ORF">BECKTUN1418D_GA0071000_11074</name>
    <name evidence="3" type="ORF">BECKTUN1418E_GA0071001_11724</name>
    <name evidence="1" type="ORF">BECKTUN1418F_GA0071002_11774</name>
</gene>
<organism evidence="3">
    <name type="scientific">Candidatus Kentrum sp. TUN</name>
    <dbReference type="NCBI Taxonomy" id="2126343"/>
    <lineage>
        <taxon>Bacteria</taxon>
        <taxon>Pseudomonadati</taxon>
        <taxon>Pseudomonadota</taxon>
        <taxon>Gammaproteobacteria</taxon>
        <taxon>Candidatus Kentrum</taxon>
    </lineage>
</organism>
<dbReference type="EMBL" id="CAADFV010000172">
    <property type="protein sequence ID" value="VFK67982.1"/>
    <property type="molecule type" value="Genomic_DNA"/>
</dbReference>
<dbReference type="EMBL" id="CAADFX010000107">
    <property type="protein sequence ID" value="VFK59711.1"/>
    <property type="molecule type" value="Genomic_DNA"/>
</dbReference>
<name>A0A451APQ9_9GAMM</name>
<protein>
    <submittedName>
        <fullName evidence="3">Uncharacterized protein</fullName>
    </submittedName>
</protein>
<dbReference type="AlphaFoldDB" id="A0A451APQ9"/>
<reference evidence="3" key="1">
    <citation type="submission" date="2019-02" db="EMBL/GenBank/DDBJ databases">
        <authorList>
            <person name="Gruber-Vodicka R. H."/>
            <person name="Seah K. B. B."/>
        </authorList>
    </citation>
    <scope>NUCLEOTIDE SEQUENCE</scope>
    <source>
        <strain evidence="2">BECK_BY1</strain>
        <strain evidence="3">BECK_BY2</strain>
        <strain evidence="1">BECK_BY3</strain>
    </source>
</reference>
<accession>A0A451APQ9</accession>
<evidence type="ECO:0000313" key="1">
    <source>
        <dbReference type="EMBL" id="VFK59489.1"/>
    </source>
</evidence>
<sequence length="94" mass="10350">MKVPVEETLDPARPEPELQNKAVISLEGKILCTELDAELDIEQRTSLFVRNDNPPVFTYRKNKDPRRTACTGAQSLSALEALACSGVYVSTISV</sequence>
<proteinExistence type="predicted"/>
<evidence type="ECO:0000313" key="3">
    <source>
        <dbReference type="EMBL" id="VFK67982.1"/>
    </source>
</evidence>
<evidence type="ECO:0000313" key="2">
    <source>
        <dbReference type="EMBL" id="VFK59711.1"/>
    </source>
</evidence>